<accession>A0A3G3MH49</accession>
<dbReference type="PANTHER" id="PTHR46018">
    <property type="entry name" value="ZINC PHOSPHODIESTERASE ELAC PROTEIN 1"/>
    <property type="match status" value="1"/>
</dbReference>
<dbReference type="InterPro" id="IPR036866">
    <property type="entry name" value="RibonucZ/Hydroxyglut_hydro"/>
</dbReference>
<dbReference type="GO" id="GO:0042781">
    <property type="term" value="F:3'-tRNA processing endoribonuclease activity"/>
    <property type="evidence" value="ECO:0007669"/>
    <property type="project" value="TreeGrafter"/>
</dbReference>
<feature type="transmembrane region" description="Helical" evidence="1">
    <location>
        <begin position="57"/>
        <end position="81"/>
    </location>
</feature>
<dbReference type="RefSeq" id="YP_009541938.1">
    <property type="nucleotide sequence ID" value="NC_039978.1"/>
</dbReference>
<evidence type="ECO:0000256" key="1">
    <source>
        <dbReference type="SAM" id="Phobius"/>
    </source>
</evidence>
<dbReference type="PANTHER" id="PTHR46018:SF2">
    <property type="entry name" value="ZINC PHOSPHODIESTERASE ELAC PROTEIN 1"/>
    <property type="match status" value="1"/>
</dbReference>
<dbReference type="GeneID" id="38463713"/>
<keyword evidence="2" id="KW-0934">Plastid</keyword>
<dbReference type="SUPFAM" id="SSF56281">
    <property type="entry name" value="Metallo-hydrolase/oxidoreductase"/>
    <property type="match status" value="1"/>
</dbReference>
<gene>
    <name evidence="2" type="primary">ycf56</name>
</gene>
<keyword evidence="1" id="KW-1133">Transmembrane helix</keyword>
<reference evidence="2" key="1">
    <citation type="journal article" date="2018" name="Genome Biol. Evol.">
        <title>Mitochondrial and Plastid Genomes from Coralline Red Algae Provide Insights into the Incongruent Evolutionary Histories of Organelles.</title>
        <authorList>
            <person name="Lee J."/>
            <person name="Song H.J."/>
            <person name="In Park S."/>
            <person name="Lee Y.M."/>
            <person name="Jeong S.Y."/>
            <person name="Oh Cho T."/>
            <person name="Kim J.H."/>
            <person name="Choi H.G."/>
            <person name="Choi C.G."/>
            <person name="Nelson W.A."/>
            <person name="Fredericq S."/>
            <person name="Bhattacharya D."/>
            <person name="Su Yoon H."/>
        </authorList>
    </citation>
    <scope>NUCLEOTIDE SEQUENCE</scope>
</reference>
<dbReference type="EMBL" id="MH281628">
    <property type="protein sequence ID" value="AYR06147.1"/>
    <property type="molecule type" value="Genomic_DNA"/>
</dbReference>
<keyword evidence="1" id="KW-0812">Transmembrane</keyword>
<evidence type="ECO:0000313" key="2">
    <source>
        <dbReference type="EMBL" id="AYR06147.1"/>
    </source>
</evidence>
<keyword evidence="1" id="KW-0472">Membrane</keyword>
<dbReference type="Gene3D" id="3.60.15.10">
    <property type="entry name" value="Ribonuclease Z/Hydroxyacylglutathione hydrolase-like"/>
    <property type="match status" value="1"/>
</dbReference>
<name>A0A3G3MH49_9FLOR</name>
<dbReference type="AlphaFoldDB" id="A0A3G3MH49"/>
<geneLocation type="plastid" evidence="2"/>
<sequence>MNIINLKSKYLFINLSYPSSFLIKLEKSGEIWLFNCLEGCQYTLMKKKIKFSQITKIIFTNLTINYISGLSGLLSSLSLYMRDRPINLYGPVGLDTYILLIKKYSQTNFRYKIYVHYQRLGVLESSSSYRLYILSNNCSLSCTNYHLLLPEKLGSFNSKRADAYCLPAGRLYTYLKQNNNFVVPDGCVIYGRNFVSKYHLGFKVIYLSNSLSLML</sequence>
<organism evidence="2">
    <name type="scientific">Neogoniolithon spectabile</name>
    <dbReference type="NCBI Taxonomy" id="231755"/>
    <lineage>
        <taxon>Eukaryota</taxon>
        <taxon>Rhodophyta</taxon>
        <taxon>Florideophyceae</taxon>
        <taxon>Corallinophycidae</taxon>
        <taxon>Corallinales</taxon>
        <taxon>Spongitidaceae</taxon>
        <taxon>Neogoniolithoideae</taxon>
        <taxon>Neogoniolithon</taxon>
    </lineage>
</organism>
<proteinExistence type="predicted"/>
<protein>
    <submittedName>
        <fullName evidence="2">Uncharacterized protein</fullName>
    </submittedName>
</protein>